<dbReference type="InterPro" id="IPR003010">
    <property type="entry name" value="C-N_Hydrolase"/>
</dbReference>
<keyword evidence="6 8" id="KW-0472">Membrane</keyword>
<evidence type="ECO:0000256" key="7">
    <source>
        <dbReference type="ARBA" id="ARBA00023315"/>
    </source>
</evidence>
<keyword evidence="7" id="KW-0012">Acyltransferase</keyword>
<dbReference type="GO" id="GO:0042158">
    <property type="term" value="P:lipoprotein biosynthetic process"/>
    <property type="evidence" value="ECO:0007669"/>
    <property type="project" value="InterPro"/>
</dbReference>
<dbReference type="AlphaFoldDB" id="A0A6J7F9T2"/>
<evidence type="ECO:0000256" key="3">
    <source>
        <dbReference type="ARBA" id="ARBA00022679"/>
    </source>
</evidence>
<keyword evidence="4 8" id="KW-0812">Transmembrane</keyword>
<dbReference type="GO" id="GO:0016410">
    <property type="term" value="F:N-acyltransferase activity"/>
    <property type="evidence" value="ECO:0007669"/>
    <property type="project" value="InterPro"/>
</dbReference>
<evidence type="ECO:0000256" key="2">
    <source>
        <dbReference type="ARBA" id="ARBA00022475"/>
    </source>
</evidence>
<dbReference type="EMBL" id="CAFBMC010000005">
    <property type="protein sequence ID" value="CAB4889069.1"/>
    <property type="molecule type" value="Genomic_DNA"/>
</dbReference>
<feature type="transmembrane region" description="Helical" evidence="8">
    <location>
        <begin position="153"/>
        <end position="172"/>
    </location>
</feature>
<dbReference type="InterPro" id="IPR004563">
    <property type="entry name" value="Apolipo_AcylTrfase"/>
</dbReference>
<dbReference type="GO" id="GO:0005886">
    <property type="term" value="C:plasma membrane"/>
    <property type="evidence" value="ECO:0007669"/>
    <property type="project" value="UniProtKB-SubCell"/>
</dbReference>
<reference evidence="10" key="1">
    <citation type="submission" date="2020-05" db="EMBL/GenBank/DDBJ databases">
        <authorList>
            <person name="Chiriac C."/>
            <person name="Salcher M."/>
            <person name="Ghai R."/>
            <person name="Kavagutti S V."/>
        </authorList>
    </citation>
    <scope>NUCLEOTIDE SEQUENCE</scope>
</reference>
<evidence type="ECO:0000313" key="10">
    <source>
        <dbReference type="EMBL" id="CAB4889069.1"/>
    </source>
</evidence>
<dbReference type="PANTHER" id="PTHR38686">
    <property type="entry name" value="APOLIPOPROTEIN N-ACYLTRANSFERASE"/>
    <property type="match status" value="1"/>
</dbReference>
<keyword evidence="5 8" id="KW-1133">Transmembrane helix</keyword>
<gene>
    <name evidence="10" type="ORF">UFOPK3495_00202</name>
</gene>
<dbReference type="CDD" id="cd07571">
    <property type="entry name" value="ALP_N-acyl_transferase"/>
    <property type="match status" value="1"/>
</dbReference>
<dbReference type="Gene3D" id="3.60.110.10">
    <property type="entry name" value="Carbon-nitrogen hydrolase"/>
    <property type="match status" value="1"/>
</dbReference>
<dbReference type="PROSITE" id="PS50263">
    <property type="entry name" value="CN_HYDROLASE"/>
    <property type="match status" value="1"/>
</dbReference>
<feature type="domain" description="CN hydrolase" evidence="9">
    <location>
        <begin position="1"/>
        <end position="137"/>
    </location>
</feature>
<protein>
    <submittedName>
        <fullName evidence="10">Unannotated protein</fullName>
    </submittedName>
</protein>
<evidence type="ECO:0000256" key="1">
    <source>
        <dbReference type="ARBA" id="ARBA00004651"/>
    </source>
</evidence>
<evidence type="ECO:0000256" key="4">
    <source>
        <dbReference type="ARBA" id="ARBA00022692"/>
    </source>
</evidence>
<dbReference type="Pfam" id="PF00795">
    <property type="entry name" value="CN_hydrolase"/>
    <property type="match status" value="1"/>
</dbReference>
<proteinExistence type="predicted"/>
<evidence type="ECO:0000256" key="8">
    <source>
        <dbReference type="SAM" id="Phobius"/>
    </source>
</evidence>
<name>A0A6J7F9T2_9ZZZZ</name>
<sequence>MPFGEYIPFRSLLAPLIDRFDRIGRDFAAGTTTGIFNIDGVKAGDVICFEVAYNSVIDPLISDGARVLMVQTNNATYATTAQPQQQLAIEQMRALETGRSLVVAATSGISAFIRPDGTVQAQIPEGEVGGIVREVALRGTLNPSAYFGQPLTAVWSLTAVLLACFLSVRAIGRKRSMRHKVSQ</sequence>
<accession>A0A6J7F9T2</accession>
<keyword evidence="3" id="KW-0808">Transferase</keyword>
<evidence type="ECO:0000256" key="6">
    <source>
        <dbReference type="ARBA" id="ARBA00023136"/>
    </source>
</evidence>
<keyword evidence="2" id="KW-1003">Cell membrane</keyword>
<evidence type="ECO:0000259" key="9">
    <source>
        <dbReference type="PROSITE" id="PS50263"/>
    </source>
</evidence>
<dbReference type="PANTHER" id="PTHR38686:SF1">
    <property type="entry name" value="APOLIPOPROTEIN N-ACYLTRANSFERASE"/>
    <property type="match status" value="1"/>
</dbReference>
<organism evidence="10">
    <name type="scientific">freshwater metagenome</name>
    <dbReference type="NCBI Taxonomy" id="449393"/>
    <lineage>
        <taxon>unclassified sequences</taxon>
        <taxon>metagenomes</taxon>
        <taxon>ecological metagenomes</taxon>
    </lineage>
</organism>
<comment type="subcellular location">
    <subcellularLocation>
        <location evidence="1">Cell membrane</location>
        <topology evidence="1">Multi-pass membrane protein</topology>
    </subcellularLocation>
</comment>
<evidence type="ECO:0000256" key="5">
    <source>
        <dbReference type="ARBA" id="ARBA00022989"/>
    </source>
</evidence>
<dbReference type="InterPro" id="IPR036526">
    <property type="entry name" value="C-N_Hydrolase_sf"/>
</dbReference>
<dbReference type="SUPFAM" id="SSF56317">
    <property type="entry name" value="Carbon-nitrogen hydrolase"/>
    <property type="match status" value="1"/>
</dbReference>